<dbReference type="Pfam" id="PF00651">
    <property type="entry name" value="BTB"/>
    <property type="match status" value="1"/>
</dbReference>
<dbReference type="InterPro" id="IPR011333">
    <property type="entry name" value="SKP1/BTB/POZ_sf"/>
</dbReference>
<evidence type="ECO:0000313" key="3">
    <source>
        <dbReference type="Proteomes" id="UP001054945"/>
    </source>
</evidence>
<dbReference type="SMART" id="SM00225">
    <property type="entry name" value="BTB"/>
    <property type="match status" value="1"/>
</dbReference>
<feature type="domain" description="BTB" evidence="1">
    <location>
        <begin position="464"/>
        <end position="528"/>
    </location>
</feature>
<evidence type="ECO:0000259" key="1">
    <source>
        <dbReference type="PROSITE" id="PS50097"/>
    </source>
</evidence>
<name>A0AAV4YA08_CAEEX</name>
<sequence length="632" mass="70268">MSRLFLGKGHKSDLIELATEIGETIISEAIIANIKDIIADSKSYDEEFVVQVFEIIIEEKVKRKQNEKLVPKNTMKFSESVLLQQIHSTSQPVIFSANTVAQTTKSSLCFPPTTTNQLLGYCLTLKLHKQLHHLFFLLPTAIQQANLSFSANTVAQTTKSSLCFPPTTTKPATGLFLTLKVTRATTSSLLSAPTATEPVNLSFSANTVAQTTKSSLCFPPTTTKPATGLLFYPEVTQATSSSLLSAPTATQPANLSFSANTVAQTTKSSLCFPPTTTKPATGLLFYPEVTQATTSSLLSAPTATQPASLSFSANTVDQTIKSSLCFPPTTTKPDTGSFFASKSDKVTTSRRLRVPATRQPTKLFFSTPAAAQTSTPFLFPVQATEGGAALRFSFAEIPHRTTPFIFSTTSLTDFNSSKKVYRKKMKAKGTGFRSQRHFHILNKCPNMFKIKKYLACMHNDRNFSDFELRVNNESFFAHKEVLSAMSPVFKAMLLSGMKETVNNLVDIKDLSSETLRQMLLFMYTDSVEDLTWASTKDLYSAADKYDISSLRSRCVQLLRTQLSTSNACEALVFADLHQDAMFKMIVQYYIMRQGREIFFSNEWRSFIQENPLLAAEVMYLKLREIYERYNIK</sequence>
<dbReference type="Proteomes" id="UP001054945">
    <property type="component" value="Unassembled WGS sequence"/>
</dbReference>
<dbReference type="PROSITE" id="PS50097">
    <property type="entry name" value="BTB"/>
    <property type="match status" value="1"/>
</dbReference>
<accession>A0AAV4YA08</accession>
<proteinExistence type="predicted"/>
<dbReference type="PANTHER" id="PTHR24413">
    <property type="entry name" value="SPECKLE-TYPE POZ PROTEIN"/>
    <property type="match status" value="1"/>
</dbReference>
<reference evidence="2 3" key="1">
    <citation type="submission" date="2021-06" db="EMBL/GenBank/DDBJ databases">
        <title>Caerostris extrusa draft genome.</title>
        <authorList>
            <person name="Kono N."/>
            <person name="Arakawa K."/>
        </authorList>
    </citation>
    <scope>NUCLEOTIDE SEQUENCE [LARGE SCALE GENOMIC DNA]</scope>
</reference>
<comment type="caution">
    <text evidence="2">The sequence shown here is derived from an EMBL/GenBank/DDBJ whole genome shotgun (WGS) entry which is preliminary data.</text>
</comment>
<dbReference type="SUPFAM" id="SSF54695">
    <property type="entry name" value="POZ domain"/>
    <property type="match status" value="1"/>
</dbReference>
<dbReference type="InterPro" id="IPR000210">
    <property type="entry name" value="BTB/POZ_dom"/>
</dbReference>
<dbReference type="CDD" id="cd18186">
    <property type="entry name" value="BTB_POZ_ZBTB_KLHL-like"/>
    <property type="match status" value="1"/>
</dbReference>
<organism evidence="2 3">
    <name type="scientific">Caerostris extrusa</name>
    <name type="common">Bark spider</name>
    <name type="synonym">Caerostris bankana</name>
    <dbReference type="NCBI Taxonomy" id="172846"/>
    <lineage>
        <taxon>Eukaryota</taxon>
        <taxon>Metazoa</taxon>
        <taxon>Ecdysozoa</taxon>
        <taxon>Arthropoda</taxon>
        <taxon>Chelicerata</taxon>
        <taxon>Arachnida</taxon>
        <taxon>Araneae</taxon>
        <taxon>Araneomorphae</taxon>
        <taxon>Entelegynae</taxon>
        <taxon>Araneoidea</taxon>
        <taxon>Araneidae</taxon>
        <taxon>Caerostris</taxon>
    </lineage>
</organism>
<evidence type="ECO:0000313" key="2">
    <source>
        <dbReference type="EMBL" id="GIZ03236.1"/>
    </source>
</evidence>
<dbReference type="EMBL" id="BPLR01018923">
    <property type="protein sequence ID" value="GIZ03236.1"/>
    <property type="molecule type" value="Genomic_DNA"/>
</dbReference>
<dbReference type="Gene3D" id="1.25.40.420">
    <property type="match status" value="1"/>
</dbReference>
<dbReference type="AlphaFoldDB" id="A0AAV4YA08"/>
<dbReference type="Gene3D" id="3.30.710.10">
    <property type="entry name" value="Potassium Channel Kv1.1, Chain A"/>
    <property type="match status" value="1"/>
</dbReference>
<keyword evidence="3" id="KW-1185">Reference proteome</keyword>
<gene>
    <name evidence="2" type="primary">Tdpoz4</name>
    <name evidence="2" type="ORF">CEXT_568791</name>
</gene>
<protein>
    <submittedName>
        <fullName evidence="2">TD and POZ domain-containing protein 4</fullName>
    </submittedName>
</protein>